<dbReference type="EMBL" id="SGPL01000057">
    <property type="protein sequence ID" value="THH19017.1"/>
    <property type="molecule type" value="Genomic_DNA"/>
</dbReference>
<dbReference type="GO" id="GO:0005768">
    <property type="term" value="C:endosome"/>
    <property type="evidence" value="ECO:0007669"/>
    <property type="project" value="TreeGrafter"/>
</dbReference>
<evidence type="ECO:0000256" key="4">
    <source>
        <dbReference type="ARBA" id="ARBA00023034"/>
    </source>
</evidence>
<feature type="domain" description="DOP1-like middle TPR" evidence="8">
    <location>
        <begin position="357"/>
        <end position="426"/>
    </location>
</feature>
<dbReference type="InterPro" id="IPR040314">
    <property type="entry name" value="DOP1"/>
</dbReference>
<comment type="similarity">
    <text evidence="6">Belongs to the DOP1 family.</text>
</comment>
<dbReference type="Pfam" id="PF24597">
    <property type="entry name" value="TPR_DOP1_M"/>
    <property type="match status" value="1"/>
</dbReference>
<proteinExistence type="inferred from homology"/>
<keyword evidence="3" id="KW-0653">Protein transport</keyword>
<evidence type="ECO:0000256" key="3">
    <source>
        <dbReference type="ARBA" id="ARBA00022927"/>
    </source>
</evidence>
<evidence type="ECO:0000256" key="2">
    <source>
        <dbReference type="ARBA" id="ARBA00022448"/>
    </source>
</evidence>
<keyword evidence="4" id="KW-0333">Golgi apparatus</keyword>
<comment type="caution">
    <text evidence="9">The sequence shown here is derived from an EMBL/GenBank/DDBJ whole genome shotgun (WGS) entry which is preliminary data.</text>
</comment>
<organism evidence="9 10">
    <name type="scientific">Bondarzewia mesenterica</name>
    <dbReference type="NCBI Taxonomy" id="1095465"/>
    <lineage>
        <taxon>Eukaryota</taxon>
        <taxon>Fungi</taxon>
        <taxon>Dikarya</taxon>
        <taxon>Basidiomycota</taxon>
        <taxon>Agaricomycotina</taxon>
        <taxon>Agaricomycetes</taxon>
        <taxon>Russulales</taxon>
        <taxon>Bondarzewiaceae</taxon>
        <taxon>Bondarzewia</taxon>
    </lineage>
</organism>
<dbReference type="InterPro" id="IPR007249">
    <property type="entry name" value="DOP1_N"/>
</dbReference>
<gene>
    <name evidence="9" type="ORF">EW146_g2076</name>
</gene>
<evidence type="ECO:0000256" key="5">
    <source>
        <dbReference type="ARBA" id="ARBA00023136"/>
    </source>
</evidence>
<keyword evidence="2" id="KW-0813">Transport</keyword>
<sequence>MALQSTDRTVITSSTRITDRVSNRTALQQAYASDPKYKKYTQQVEKSLNSFDNVHEWADFIAFLKQLLKVRASLAVSCRERWLNARACVQTFQAYMQFKEIPRKIVVSKRLSQCLNPALPSGVHQRALDVYSHILAVVGSEGLKRDLALWASGLFPFFEYASTSVKPTLLNLYDTYFLPLQAGLRPIMKSFILGLLPGLEEETGEFFDKVLSLLDRLSGTVSPSFFLQNIWLVMLTTPSARGTSLNFLARRLPRLNDDEDITSIVGRDIGLMIRAFAAALEDDNLLVRRGALDLLLQSLRVDNAAVRNASAEDRAILMRTATSVVMRRDLSLNRRLYTWLLGPDENSEHQVQYLKSKRPRAVAVYIKDKWEVGGPLTEILILDVFKALKKAIESGPDTGEDMVMTASTLYEAVEPRIVWKQLLAAILSEIVGDGTHYEARITIPQSILLRHD</sequence>
<comment type="subcellular location">
    <subcellularLocation>
        <location evidence="1">Golgi apparatus membrane</location>
        <topology evidence="1">Peripheral membrane protein</topology>
    </subcellularLocation>
</comment>
<keyword evidence="10" id="KW-1185">Reference proteome</keyword>
<protein>
    <submittedName>
        <fullName evidence="9">Uncharacterized protein</fullName>
    </submittedName>
</protein>
<dbReference type="PANTHER" id="PTHR14042:SF24">
    <property type="entry name" value="PROTEIN DOPEY-1 HOMOLOG"/>
    <property type="match status" value="1"/>
</dbReference>
<keyword evidence="5" id="KW-0472">Membrane</keyword>
<dbReference type="GO" id="GO:0015031">
    <property type="term" value="P:protein transport"/>
    <property type="evidence" value="ECO:0007669"/>
    <property type="project" value="UniProtKB-KW"/>
</dbReference>
<dbReference type="GO" id="GO:0006895">
    <property type="term" value="P:Golgi to endosome transport"/>
    <property type="evidence" value="ECO:0007669"/>
    <property type="project" value="InterPro"/>
</dbReference>
<dbReference type="Proteomes" id="UP000310158">
    <property type="component" value="Unassembled WGS sequence"/>
</dbReference>
<feature type="domain" description="DOP1 N-terminal" evidence="7">
    <location>
        <begin position="34"/>
        <end position="344"/>
    </location>
</feature>
<evidence type="ECO:0000313" key="10">
    <source>
        <dbReference type="Proteomes" id="UP000310158"/>
    </source>
</evidence>
<evidence type="ECO:0000259" key="7">
    <source>
        <dbReference type="Pfam" id="PF04118"/>
    </source>
</evidence>
<dbReference type="GO" id="GO:0000139">
    <property type="term" value="C:Golgi membrane"/>
    <property type="evidence" value="ECO:0007669"/>
    <property type="project" value="UniProtKB-SubCell"/>
</dbReference>
<evidence type="ECO:0000256" key="1">
    <source>
        <dbReference type="ARBA" id="ARBA00004395"/>
    </source>
</evidence>
<dbReference type="PANTHER" id="PTHR14042">
    <property type="entry name" value="DOPEY-RELATED"/>
    <property type="match status" value="1"/>
</dbReference>
<dbReference type="GO" id="GO:0005802">
    <property type="term" value="C:trans-Golgi network"/>
    <property type="evidence" value="ECO:0007669"/>
    <property type="project" value="TreeGrafter"/>
</dbReference>
<dbReference type="GO" id="GO:0005829">
    <property type="term" value="C:cytosol"/>
    <property type="evidence" value="ECO:0007669"/>
    <property type="project" value="GOC"/>
</dbReference>
<name>A0A4S4M3B0_9AGAM</name>
<dbReference type="AlphaFoldDB" id="A0A4S4M3B0"/>
<evidence type="ECO:0000256" key="6">
    <source>
        <dbReference type="ARBA" id="ARBA00046326"/>
    </source>
</evidence>
<dbReference type="OrthoDB" id="297643at2759"/>
<reference evidence="9 10" key="1">
    <citation type="submission" date="2019-02" db="EMBL/GenBank/DDBJ databases">
        <title>Genome sequencing of the rare red list fungi Bondarzewia mesenterica.</title>
        <authorList>
            <person name="Buettner E."/>
            <person name="Kellner H."/>
        </authorList>
    </citation>
    <scope>NUCLEOTIDE SEQUENCE [LARGE SCALE GENOMIC DNA]</scope>
    <source>
        <strain evidence="9 10">DSM 108281</strain>
    </source>
</reference>
<dbReference type="InterPro" id="IPR056458">
    <property type="entry name" value="TPR_DOP1_M"/>
</dbReference>
<evidence type="ECO:0000259" key="8">
    <source>
        <dbReference type="Pfam" id="PF24597"/>
    </source>
</evidence>
<accession>A0A4S4M3B0</accession>
<dbReference type="Pfam" id="PF04118">
    <property type="entry name" value="Dopey_N"/>
    <property type="match status" value="1"/>
</dbReference>
<evidence type="ECO:0000313" key="9">
    <source>
        <dbReference type="EMBL" id="THH19017.1"/>
    </source>
</evidence>